<keyword evidence="4 5" id="KW-0274">FAD</keyword>
<evidence type="ECO:0000256" key="4">
    <source>
        <dbReference type="ARBA" id="ARBA00022827"/>
    </source>
</evidence>
<dbReference type="Pfam" id="PF00732">
    <property type="entry name" value="GMC_oxred_N"/>
    <property type="match status" value="1"/>
</dbReference>
<dbReference type="InterPro" id="IPR007867">
    <property type="entry name" value="GMC_OxRtase_C"/>
</dbReference>
<evidence type="ECO:0000256" key="2">
    <source>
        <dbReference type="ARBA" id="ARBA00010790"/>
    </source>
</evidence>
<sequence>MHDYVIVGAGTAGCVLAARLSAAGASVALLECGPPDRRPEVRVPAAFPRLFGTEYDWAYTTESQDGLGGRALYWPRGRTLGGSSAVNAQIWTRGHPADYDDWDVPGWSHKELLPCFERAEKGAVRLEALRSPHPSTADFLRACARDGMLPLAEGEGCGPVRVTQHRGRRWSSADAYLRPALGRPGLTLLTGADVRRVVLREGRASGVEYLTADGGLRYAEARREVVVAAGAVGSPVLLMRSGIGDPDGLEDVAVPLPEVGRGLLDHLMVPLVFGPGERAERIRPSSNNAEALAFLRSSAGAEAPDLEFLWMPVPFLDHGRAAPGTGCTLAVVLLRPGSAGRITLEGGEPRIDPGYLADPADLRVLLSGVRRAHRLLDDPDLAAWAGEPLTPAARSASESAVRLGAETLYHPVGTCRIGPVVDERLRVHGVRGLRVADVSVCPAIPRAHTQAAAVVVGERAVDLILEESLEDP</sequence>
<evidence type="ECO:0000256" key="5">
    <source>
        <dbReference type="RuleBase" id="RU003968"/>
    </source>
</evidence>
<evidence type="ECO:0000259" key="7">
    <source>
        <dbReference type="PROSITE" id="PS00624"/>
    </source>
</evidence>
<dbReference type="PIRSF" id="PIRSF000137">
    <property type="entry name" value="Alcohol_oxidase"/>
    <property type="match status" value="1"/>
</dbReference>
<feature type="domain" description="Glucose-methanol-choline oxidoreductase N-terminal" evidence="6">
    <location>
        <begin position="77"/>
        <end position="100"/>
    </location>
</feature>
<proteinExistence type="inferred from homology"/>
<dbReference type="Gene3D" id="3.30.560.10">
    <property type="entry name" value="Glucose Oxidase, domain 3"/>
    <property type="match status" value="1"/>
</dbReference>
<comment type="caution">
    <text evidence="8">The sequence shown here is derived from an EMBL/GenBank/DDBJ whole genome shotgun (WGS) entry which is preliminary data.</text>
</comment>
<dbReference type="EMBL" id="BAAATZ010000007">
    <property type="protein sequence ID" value="GAA2724433.1"/>
    <property type="molecule type" value="Genomic_DNA"/>
</dbReference>
<dbReference type="RefSeq" id="WP_344450200.1">
    <property type="nucleotide sequence ID" value="NZ_BAAATZ010000007.1"/>
</dbReference>
<dbReference type="PANTHER" id="PTHR11552">
    <property type="entry name" value="GLUCOSE-METHANOL-CHOLINE GMC OXIDOREDUCTASE"/>
    <property type="match status" value="1"/>
</dbReference>
<dbReference type="InterPro" id="IPR012132">
    <property type="entry name" value="GMC_OxRdtase"/>
</dbReference>
<dbReference type="InterPro" id="IPR036188">
    <property type="entry name" value="FAD/NAD-bd_sf"/>
</dbReference>
<dbReference type="Pfam" id="PF05199">
    <property type="entry name" value="GMC_oxred_C"/>
    <property type="match status" value="1"/>
</dbReference>
<dbReference type="InterPro" id="IPR000172">
    <property type="entry name" value="GMC_OxRdtase_N"/>
</dbReference>
<dbReference type="Proteomes" id="UP001501842">
    <property type="component" value="Unassembled WGS sequence"/>
</dbReference>
<evidence type="ECO:0000256" key="1">
    <source>
        <dbReference type="ARBA" id="ARBA00001974"/>
    </source>
</evidence>
<dbReference type="PROSITE" id="PS00624">
    <property type="entry name" value="GMC_OXRED_2"/>
    <property type="match status" value="1"/>
</dbReference>
<keyword evidence="9" id="KW-1185">Reference proteome</keyword>
<dbReference type="SUPFAM" id="SSF54373">
    <property type="entry name" value="FAD-linked reductases, C-terminal domain"/>
    <property type="match status" value="1"/>
</dbReference>
<name>A0ABP6GIW4_9ACTN</name>
<feature type="domain" description="Glucose-methanol-choline oxidoreductase N-terminal" evidence="7">
    <location>
        <begin position="230"/>
        <end position="244"/>
    </location>
</feature>
<dbReference type="SUPFAM" id="SSF51905">
    <property type="entry name" value="FAD/NAD(P)-binding domain"/>
    <property type="match status" value="1"/>
</dbReference>
<comment type="similarity">
    <text evidence="2 5">Belongs to the GMC oxidoreductase family.</text>
</comment>
<comment type="cofactor">
    <cofactor evidence="1">
        <name>FAD</name>
        <dbReference type="ChEBI" id="CHEBI:57692"/>
    </cofactor>
</comment>
<evidence type="ECO:0000313" key="9">
    <source>
        <dbReference type="Proteomes" id="UP001501842"/>
    </source>
</evidence>
<dbReference type="PANTHER" id="PTHR11552:SF147">
    <property type="entry name" value="CHOLINE DEHYDROGENASE, MITOCHONDRIAL"/>
    <property type="match status" value="1"/>
</dbReference>
<reference evidence="9" key="1">
    <citation type="journal article" date="2019" name="Int. J. Syst. Evol. Microbiol.">
        <title>The Global Catalogue of Microorganisms (GCM) 10K type strain sequencing project: providing services to taxonomists for standard genome sequencing and annotation.</title>
        <authorList>
            <consortium name="The Broad Institute Genomics Platform"/>
            <consortium name="The Broad Institute Genome Sequencing Center for Infectious Disease"/>
            <person name="Wu L."/>
            <person name="Ma J."/>
        </authorList>
    </citation>
    <scope>NUCLEOTIDE SEQUENCE [LARGE SCALE GENOMIC DNA]</scope>
    <source>
        <strain evidence="9">JCM 8201</strain>
    </source>
</reference>
<protein>
    <submittedName>
        <fullName evidence="8">GMC family oxidoreductase N-terminal domain-containing protein</fullName>
    </submittedName>
</protein>
<gene>
    <name evidence="8" type="ORF">GCM10010439_22040</name>
</gene>
<dbReference type="PROSITE" id="PS00623">
    <property type="entry name" value="GMC_OXRED_1"/>
    <property type="match status" value="1"/>
</dbReference>
<evidence type="ECO:0000256" key="3">
    <source>
        <dbReference type="ARBA" id="ARBA00022630"/>
    </source>
</evidence>
<accession>A0ABP6GIW4</accession>
<keyword evidence="3 5" id="KW-0285">Flavoprotein</keyword>
<evidence type="ECO:0000313" key="8">
    <source>
        <dbReference type="EMBL" id="GAA2724433.1"/>
    </source>
</evidence>
<dbReference type="Gene3D" id="3.50.50.60">
    <property type="entry name" value="FAD/NAD(P)-binding domain"/>
    <property type="match status" value="1"/>
</dbReference>
<organism evidence="8 9">
    <name type="scientific">Actinocorallia aurantiaca</name>
    <dbReference type="NCBI Taxonomy" id="46204"/>
    <lineage>
        <taxon>Bacteria</taxon>
        <taxon>Bacillati</taxon>
        <taxon>Actinomycetota</taxon>
        <taxon>Actinomycetes</taxon>
        <taxon>Streptosporangiales</taxon>
        <taxon>Thermomonosporaceae</taxon>
        <taxon>Actinocorallia</taxon>
    </lineage>
</organism>
<evidence type="ECO:0000259" key="6">
    <source>
        <dbReference type="PROSITE" id="PS00623"/>
    </source>
</evidence>